<dbReference type="PANTHER" id="PTHR44846:SF1">
    <property type="entry name" value="MANNOSYL-D-GLYCERATE TRANSPORT_METABOLISM SYSTEM REPRESSOR MNGR-RELATED"/>
    <property type="match status" value="1"/>
</dbReference>
<dbReference type="InterPro" id="IPR028978">
    <property type="entry name" value="Chorismate_lyase_/UTRA_dom_sf"/>
</dbReference>
<evidence type="ECO:0000313" key="6">
    <source>
        <dbReference type="Proteomes" id="UP000431913"/>
    </source>
</evidence>
<evidence type="ECO:0000313" key="5">
    <source>
        <dbReference type="EMBL" id="MST92346.1"/>
    </source>
</evidence>
<protein>
    <submittedName>
        <fullName evidence="5">GntR family transcriptional regulator</fullName>
    </submittedName>
</protein>
<comment type="caution">
    <text evidence="5">The sequence shown here is derived from an EMBL/GenBank/DDBJ whole genome shotgun (WGS) entry which is preliminary data.</text>
</comment>
<dbReference type="GO" id="GO:0003700">
    <property type="term" value="F:DNA-binding transcription factor activity"/>
    <property type="evidence" value="ECO:0007669"/>
    <property type="project" value="InterPro"/>
</dbReference>
<dbReference type="PANTHER" id="PTHR44846">
    <property type="entry name" value="MANNOSYL-D-GLYCERATE TRANSPORT/METABOLISM SYSTEM REPRESSOR MNGR-RELATED"/>
    <property type="match status" value="1"/>
</dbReference>
<dbReference type="SUPFAM" id="SSF64288">
    <property type="entry name" value="Chorismate lyase-like"/>
    <property type="match status" value="1"/>
</dbReference>
<dbReference type="AlphaFoldDB" id="A0A6I2U5P2"/>
<accession>A0A6I2U5P2</accession>
<dbReference type="SUPFAM" id="SSF46785">
    <property type="entry name" value="Winged helix' DNA-binding domain"/>
    <property type="match status" value="1"/>
</dbReference>
<dbReference type="Proteomes" id="UP000431913">
    <property type="component" value="Unassembled WGS sequence"/>
</dbReference>
<keyword evidence="3" id="KW-0804">Transcription</keyword>
<dbReference type="SMART" id="SM00345">
    <property type="entry name" value="HTH_GNTR"/>
    <property type="match status" value="1"/>
</dbReference>
<dbReference type="Pfam" id="PF07702">
    <property type="entry name" value="UTRA"/>
    <property type="match status" value="1"/>
</dbReference>
<dbReference type="GO" id="GO:0003677">
    <property type="term" value="F:DNA binding"/>
    <property type="evidence" value="ECO:0007669"/>
    <property type="project" value="UniProtKB-KW"/>
</dbReference>
<evidence type="ECO:0000256" key="3">
    <source>
        <dbReference type="ARBA" id="ARBA00023163"/>
    </source>
</evidence>
<dbReference type="PROSITE" id="PS50949">
    <property type="entry name" value="HTH_GNTR"/>
    <property type="match status" value="1"/>
</dbReference>
<sequence>MLDTNQHIPYYVQIKTYLQNLAAEKKPHESMPSEAQLSEMFRVSRGTVKQAVMDLVYEGVLYREQGKGTFVCPPKVTRSFERLPSFTEDIRRLGSSPSTRILSVKQALPTPYLAQLFGLQPKETLIKIKRLVSMERVPIVVLTSHLNPHVYPALQADEIRDSLYEVLQRKYGVVPVKAQDTYSIADISPKTAELLQCPKTASVCYSQRVAYLAGGMAVEYVESFIRSDRFKLDICIGMEADSDAPNSDLSGEGVSAPHYGVGFRNIII</sequence>
<dbReference type="Pfam" id="PF00392">
    <property type="entry name" value="GntR"/>
    <property type="match status" value="1"/>
</dbReference>
<dbReference type="InterPro" id="IPR050679">
    <property type="entry name" value="Bact_HTH_transcr_reg"/>
</dbReference>
<dbReference type="InterPro" id="IPR000524">
    <property type="entry name" value="Tscrpt_reg_HTH_GntR"/>
</dbReference>
<dbReference type="Gene3D" id="1.10.10.10">
    <property type="entry name" value="Winged helix-like DNA-binding domain superfamily/Winged helix DNA-binding domain"/>
    <property type="match status" value="1"/>
</dbReference>
<evidence type="ECO:0000256" key="1">
    <source>
        <dbReference type="ARBA" id="ARBA00023015"/>
    </source>
</evidence>
<evidence type="ECO:0000256" key="2">
    <source>
        <dbReference type="ARBA" id="ARBA00023125"/>
    </source>
</evidence>
<dbReference type="InterPro" id="IPR036388">
    <property type="entry name" value="WH-like_DNA-bd_sf"/>
</dbReference>
<reference evidence="5 6" key="1">
    <citation type="submission" date="2019-08" db="EMBL/GenBank/DDBJ databases">
        <title>In-depth cultivation of the pig gut microbiome towards novel bacterial diversity and tailored functional studies.</title>
        <authorList>
            <person name="Wylensek D."/>
            <person name="Hitch T.C.A."/>
            <person name="Clavel T."/>
        </authorList>
    </citation>
    <scope>NUCLEOTIDE SEQUENCE [LARGE SCALE GENOMIC DNA]</scope>
    <source>
        <strain evidence="5 6">WCA3-601-WT-6J</strain>
    </source>
</reference>
<dbReference type="RefSeq" id="WP_154522905.1">
    <property type="nucleotide sequence ID" value="NZ_VUNJ01000010.1"/>
</dbReference>
<feature type="domain" description="HTH gntR-type" evidence="4">
    <location>
        <begin position="4"/>
        <end position="74"/>
    </location>
</feature>
<name>A0A6I2U5P2_9FIRM</name>
<dbReference type="PRINTS" id="PR00035">
    <property type="entry name" value="HTHGNTR"/>
</dbReference>
<dbReference type="InterPro" id="IPR011663">
    <property type="entry name" value="UTRA"/>
</dbReference>
<dbReference type="EMBL" id="VUNJ01000010">
    <property type="protein sequence ID" value="MST92346.1"/>
    <property type="molecule type" value="Genomic_DNA"/>
</dbReference>
<dbReference type="SMART" id="SM00866">
    <property type="entry name" value="UTRA"/>
    <property type="match status" value="1"/>
</dbReference>
<dbReference type="InterPro" id="IPR036390">
    <property type="entry name" value="WH_DNA-bd_sf"/>
</dbReference>
<keyword evidence="1" id="KW-0805">Transcription regulation</keyword>
<dbReference type="Gene3D" id="3.40.1410.10">
    <property type="entry name" value="Chorismate lyase-like"/>
    <property type="match status" value="1"/>
</dbReference>
<evidence type="ECO:0000259" key="4">
    <source>
        <dbReference type="PROSITE" id="PS50949"/>
    </source>
</evidence>
<dbReference type="CDD" id="cd07377">
    <property type="entry name" value="WHTH_GntR"/>
    <property type="match status" value="1"/>
</dbReference>
<proteinExistence type="predicted"/>
<gene>
    <name evidence="5" type="ORF">FYJ76_10430</name>
</gene>
<keyword evidence="2" id="KW-0238">DNA-binding</keyword>
<organism evidence="5 6">
    <name type="scientific">Ruthenibacterium lactatiformans</name>
    <dbReference type="NCBI Taxonomy" id="1550024"/>
    <lineage>
        <taxon>Bacteria</taxon>
        <taxon>Bacillati</taxon>
        <taxon>Bacillota</taxon>
        <taxon>Clostridia</taxon>
        <taxon>Eubacteriales</taxon>
        <taxon>Oscillospiraceae</taxon>
        <taxon>Ruthenibacterium</taxon>
    </lineage>
</organism>
<dbReference type="GO" id="GO:0045892">
    <property type="term" value="P:negative regulation of DNA-templated transcription"/>
    <property type="evidence" value="ECO:0007669"/>
    <property type="project" value="TreeGrafter"/>
</dbReference>